<comment type="caution">
    <text evidence="1">The sequence shown here is derived from an EMBL/GenBank/DDBJ whole genome shotgun (WGS) entry which is preliminary data.</text>
</comment>
<name>A0ACB0KB45_TRIPR</name>
<dbReference type="Proteomes" id="UP001177021">
    <property type="component" value="Unassembled WGS sequence"/>
</dbReference>
<reference evidence="1" key="1">
    <citation type="submission" date="2023-10" db="EMBL/GenBank/DDBJ databases">
        <authorList>
            <person name="Rodriguez Cubillos JULIANA M."/>
            <person name="De Vega J."/>
        </authorList>
    </citation>
    <scope>NUCLEOTIDE SEQUENCE</scope>
</reference>
<evidence type="ECO:0000313" key="2">
    <source>
        <dbReference type="Proteomes" id="UP001177021"/>
    </source>
</evidence>
<evidence type="ECO:0000313" key="1">
    <source>
        <dbReference type="EMBL" id="CAJ2654540.1"/>
    </source>
</evidence>
<keyword evidence="2" id="KW-1185">Reference proteome</keyword>
<gene>
    <name evidence="1" type="ORF">MILVUS5_LOCUS21662</name>
</gene>
<accession>A0ACB0KB45</accession>
<proteinExistence type="predicted"/>
<dbReference type="EMBL" id="CASHSV030000206">
    <property type="protein sequence ID" value="CAJ2654540.1"/>
    <property type="molecule type" value="Genomic_DNA"/>
</dbReference>
<sequence length="66" mass="7481">MTQILLFVNTLIIFLSLFLIVTSRSDVPCNSDHDCPTALNRLSKCNDGFCEYRKCGYMNMKGDIVT</sequence>
<organism evidence="1 2">
    <name type="scientific">Trifolium pratense</name>
    <name type="common">Red clover</name>
    <dbReference type="NCBI Taxonomy" id="57577"/>
    <lineage>
        <taxon>Eukaryota</taxon>
        <taxon>Viridiplantae</taxon>
        <taxon>Streptophyta</taxon>
        <taxon>Embryophyta</taxon>
        <taxon>Tracheophyta</taxon>
        <taxon>Spermatophyta</taxon>
        <taxon>Magnoliopsida</taxon>
        <taxon>eudicotyledons</taxon>
        <taxon>Gunneridae</taxon>
        <taxon>Pentapetalae</taxon>
        <taxon>rosids</taxon>
        <taxon>fabids</taxon>
        <taxon>Fabales</taxon>
        <taxon>Fabaceae</taxon>
        <taxon>Papilionoideae</taxon>
        <taxon>50 kb inversion clade</taxon>
        <taxon>NPAAA clade</taxon>
        <taxon>Hologalegina</taxon>
        <taxon>IRL clade</taxon>
        <taxon>Trifolieae</taxon>
        <taxon>Trifolium</taxon>
    </lineage>
</organism>
<protein>
    <submittedName>
        <fullName evidence="1">Uncharacterized protein</fullName>
    </submittedName>
</protein>